<protein>
    <submittedName>
        <fullName evidence="9">Putative Methionine--tRNA ligase</fullName>
        <ecNumber evidence="9">6.1.1.10</ecNumber>
    </submittedName>
</protein>
<evidence type="ECO:0000256" key="1">
    <source>
        <dbReference type="ARBA" id="ARBA00022598"/>
    </source>
</evidence>
<dbReference type="HOGENOM" id="CLU_530820_0_0_3"/>
<comment type="similarity">
    <text evidence="7">Belongs to the class-I aminoacyl-tRNA synthetase family.</text>
</comment>
<keyword evidence="3 7" id="KW-0067">ATP-binding</keyword>
<dbReference type="GO" id="GO:0005524">
    <property type="term" value="F:ATP binding"/>
    <property type="evidence" value="ECO:0007669"/>
    <property type="project" value="UniProtKB-KW"/>
</dbReference>
<dbReference type="Gene3D" id="3.40.50.620">
    <property type="entry name" value="HUPs"/>
    <property type="match status" value="1"/>
</dbReference>
<dbReference type="PRINTS" id="PR01041">
    <property type="entry name" value="TRNASYNTHMET"/>
</dbReference>
<dbReference type="InterPro" id="IPR014729">
    <property type="entry name" value="Rossmann-like_a/b/a_fold"/>
</dbReference>
<evidence type="ECO:0000313" key="9">
    <source>
        <dbReference type="EMBL" id="CCI26496.1"/>
    </source>
</evidence>
<comment type="catalytic activity">
    <reaction evidence="6">
        <text>tRNA(Met) + L-methionine + ATP = L-methionyl-tRNA(Met) + AMP + diphosphate</text>
        <dbReference type="Rhea" id="RHEA:13481"/>
        <dbReference type="Rhea" id="RHEA-COMP:9667"/>
        <dbReference type="Rhea" id="RHEA-COMP:9698"/>
        <dbReference type="ChEBI" id="CHEBI:30616"/>
        <dbReference type="ChEBI" id="CHEBI:33019"/>
        <dbReference type="ChEBI" id="CHEBI:57844"/>
        <dbReference type="ChEBI" id="CHEBI:78442"/>
        <dbReference type="ChEBI" id="CHEBI:78530"/>
        <dbReference type="ChEBI" id="CHEBI:456215"/>
        <dbReference type="EC" id="6.1.1.10"/>
    </reaction>
</comment>
<organism evidence="9 10">
    <name type="scientific">Microcystis aeruginosa PCC 9809</name>
    <dbReference type="NCBI Taxonomy" id="1160285"/>
    <lineage>
        <taxon>Bacteria</taxon>
        <taxon>Bacillati</taxon>
        <taxon>Cyanobacteriota</taxon>
        <taxon>Cyanophyceae</taxon>
        <taxon>Oscillatoriophycideae</taxon>
        <taxon>Chroococcales</taxon>
        <taxon>Microcystaceae</taxon>
        <taxon>Microcystis</taxon>
    </lineage>
</organism>
<evidence type="ECO:0000259" key="8">
    <source>
        <dbReference type="Pfam" id="PF09334"/>
    </source>
</evidence>
<evidence type="ECO:0000256" key="7">
    <source>
        <dbReference type="RuleBase" id="RU363039"/>
    </source>
</evidence>
<dbReference type="EC" id="6.1.1.10" evidence="9"/>
<keyword evidence="1 7" id="KW-0436">Ligase</keyword>
<keyword evidence="5 7" id="KW-0030">Aminoacyl-tRNA synthetase</keyword>
<dbReference type="GO" id="GO:0005829">
    <property type="term" value="C:cytosol"/>
    <property type="evidence" value="ECO:0007669"/>
    <property type="project" value="TreeGrafter"/>
</dbReference>
<dbReference type="SUPFAM" id="SSF52374">
    <property type="entry name" value="Nucleotidylyl transferase"/>
    <property type="match status" value="1"/>
</dbReference>
<dbReference type="PANTHER" id="PTHR45765">
    <property type="entry name" value="METHIONINE--TRNA LIGASE"/>
    <property type="match status" value="1"/>
</dbReference>
<dbReference type="GO" id="GO:0017101">
    <property type="term" value="C:aminoacyl-tRNA synthetase multienzyme complex"/>
    <property type="evidence" value="ECO:0007669"/>
    <property type="project" value="TreeGrafter"/>
</dbReference>
<keyword evidence="2 7" id="KW-0547">Nucleotide-binding</keyword>
<dbReference type="Pfam" id="PF09334">
    <property type="entry name" value="tRNA-synt_1g"/>
    <property type="match status" value="1"/>
</dbReference>
<dbReference type="AlphaFoldDB" id="I4HWS2"/>
<dbReference type="PANTHER" id="PTHR45765:SF1">
    <property type="entry name" value="METHIONINE--TRNA LIGASE, CYTOPLASMIC"/>
    <property type="match status" value="1"/>
</dbReference>
<evidence type="ECO:0000313" key="10">
    <source>
        <dbReference type="Proteomes" id="UP000004775"/>
    </source>
</evidence>
<evidence type="ECO:0000256" key="6">
    <source>
        <dbReference type="ARBA" id="ARBA00047364"/>
    </source>
</evidence>
<dbReference type="GO" id="GO:0006431">
    <property type="term" value="P:methionyl-tRNA aminoacylation"/>
    <property type="evidence" value="ECO:0007669"/>
    <property type="project" value="InterPro"/>
</dbReference>
<evidence type="ECO:0000256" key="4">
    <source>
        <dbReference type="ARBA" id="ARBA00022917"/>
    </source>
</evidence>
<gene>
    <name evidence="9" type="ORF">MICAH_40006</name>
</gene>
<proteinExistence type="inferred from homology"/>
<reference evidence="9 10" key="1">
    <citation type="submission" date="2012-04" db="EMBL/GenBank/DDBJ databases">
        <authorList>
            <person name="Genoscope - CEA"/>
        </authorList>
    </citation>
    <scope>NUCLEOTIDE SEQUENCE [LARGE SCALE GENOMIC DNA]</scope>
    <source>
        <strain evidence="9 10">9809</strain>
    </source>
</reference>
<name>I4HWS2_MICAE</name>
<dbReference type="InterPro" id="IPR033911">
    <property type="entry name" value="MetRS_core"/>
</dbReference>
<accession>I4HWS2</accession>
<evidence type="ECO:0000256" key="2">
    <source>
        <dbReference type="ARBA" id="ARBA00022741"/>
    </source>
</evidence>
<dbReference type="InterPro" id="IPR015413">
    <property type="entry name" value="Methionyl/Leucyl_tRNA_Synth"/>
</dbReference>
<dbReference type="GO" id="GO:0004825">
    <property type="term" value="F:methionine-tRNA ligase activity"/>
    <property type="evidence" value="ECO:0007669"/>
    <property type="project" value="UniProtKB-EC"/>
</dbReference>
<evidence type="ECO:0000256" key="5">
    <source>
        <dbReference type="ARBA" id="ARBA00023146"/>
    </source>
</evidence>
<feature type="domain" description="Methionyl/Leucyl tRNA synthetase" evidence="8">
    <location>
        <begin position="21"/>
        <end position="385"/>
    </location>
</feature>
<sequence>MWSQQAVRHYWLEGNRVTMIITTAAFPFIPAELNLGHMASTYIPADVFNRFMNMVGQPSLLISATDVHGAWVKKELAKIEQPHSDLLNEWHERYQRNFEAMSIQFNNYGRTDSQRLYHLVQQSLIKLKEKGYIYEKKTTNYSCNNCMELLPKRFRVTSSEYSKTGKMKVKSVAQEKLEMRCAFCGSQDISSQASQHWVFDLSQGTSLIAQFAEQQRNVPISNYLKAVIREGLVEWDFTRENYLGIPIPFGKGNQFVYLWYESLLGYISLLPEGIELENVSFRHFLGKNILYYHGIVWPLVLSEGLAVSPQDLQISARGFLNLQDSDPELTSIEMAEKLYGSDYVRFYLAYRTPDLVDDYTFTADDFKKVINNVLCNRLGSFFRRCELILQKNGIERVPETNLSNSTFDVALLSVHQAIEQMKIRQGLLEVQNYVKQCGQIIEQLKIYSQPTSMSLGLLARMMAGGLFLLAPYIPNLVETFNIFNGLSWRSVRELDTLGGCSLTYKNRTWKKHK</sequence>
<keyword evidence="4 7" id="KW-0648">Protein biosynthesis</keyword>
<comment type="caution">
    <text evidence="9">The sequence shown here is derived from an EMBL/GenBank/DDBJ whole genome shotgun (WGS) entry which is preliminary data.</text>
</comment>
<dbReference type="Proteomes" id="UP000004775">
    <property type="component" value="Unassembled WGS sequence"/>
</dbReference>
<evidence type="ECO:0000256" key="3">
    <source>
        <dbReference type="ARBA" id="ARBA00022840"/>
    </source>
</evidence>
<dbReference type="Gene3D" id="2.20.28.20">
    <property type="entry name" value="Methionyl-tRNA synthetase, Zn-domain"/>
    <property type="match status" value="1"/>
</dbReference>
<dbReference type="InterPro" id="IPR023458">
    <property type="entry name" value="Met-tRNA_ligase_1"/>
</dbReference>
<dbReference type="InterPro" id="IPR029038">
    <property type="entry name" value="MetRS_Zn"/>
</dbReference>
<dbReference type="EMBL" id="CAIO01000334">
    <property type="protein sequence ID" value="CCI26496.1"/>
    <property type="molecule type" value="Genomic_DNA"/>
</dbReference>